<proteinExistence type="predicted"/>
<evidence type="ECO:0000313" key="2">
    <source>
        <dbReference type="Proteomes" id="UP001629745"/>
    </source>
</evidence>
<dbReference type="Proteomes" id="UP001629745">
    <property type="component" value="Unassembled WGS sequence"/>
</dbReference>
<name>A0ABW9FBU2_9NOCA</name>
<comment type="caution">
    <text evidence="1">The sequence shown here is derived from an EMBL/GenBank/DDBJ whole genome shotgun (WGS) entry which is preliminary data.</text>
</comment>
<dbReference type="EMBL" id="JBDLNV010000002">
    <property type="protein sequence ID" value="MFM1722719.1"/>
    <property type="molecule type" value="Genomic_DNA"/>
</dbReference>
<sequence>MNPVKTVDVYTCREVLRIRAGVEQAPVPDESGEYYWSELLRDCAESDVLEATWAHYRTTSRTLLPRDILERVGAVERERIRISRGVCARLLMDRALLGWDPDRLARWHTTFTVEIGRGADQETARDVADAAVSDHAPVSDHAAVSDHTAVSDHAAVVADTSECAAR</sequence>
<reference evidence="1 2" key="1">
    <citation type="submission" date="2023-11" db="EMBL/GenBank/DDBJ databases">
        <authorList>
            <person name="Val-Calvo J."/>
            <person name="Scortti M."/>
            <person name="Vazquez-Boland J."/>
        </authorList>
    </citation>
    <scope>NUCLEOTIDE SEQUENCE [LARGE SCALE GENOMIC DNA]</scope>
    <source>
        <strain evidence="1 2">PAM 2766</strain>
    </source>
</reference>
<evidence type="ECO:0000313" key="1">
    <source>
        <dbReference type="EMBL" id="MFM1722719.1"/>
    </source>
</evidence>
<gene>
    <name evidence="1" type="ORF">ABEU20_001278</name>
</gene>
<keyword evidence="2" id="KW-1185">Reference proteome</keyword>
<organism evidence="1 2">
    <name type="scientific">Rhodococcus parequi</name>
    <dbReference type="NCBI Taxonomy" id="3137122"/>
    <lineage>
        <taxon>Bacteria</taxon>
        <taxon>Bacillati</taxon>
        <taxon>Actinomycetota</taxon>
        <taxon>Actinomycetes</taxon>
        <taxon>Mycobacteriales</taxon>
        <taxon>Nocardiaceae</taxon>
        <taxon>Rhodococcus</taxon>
    </lineage>
</organism>
<dbReference type="RefSeq" id="WP_420163305.1">
    <property type="nucleotide sequence ID" value="NZ_JBDLNV010000002.1"/>
</dbReference>
<protein>
    <submittedName>
        <fullName evidence="1">Uncharacterized protein</fullName>
    </submittedName>
</protein>
<accession>A0ABW9FBU2</accession>